<dbReference type="Proteomes" id="UP000015101">
    <property type="component" value="Unassembled WGS sequence"/>
</dbReference>
<dbReference type="AlphaFoldDB" id="T1FT03"/>
<protein>
    <submittedName>
        <fullName evidence="1 2">Uncharacterized protein</fullName>
    </submittedName>
</protein>
<reference evidence="2" key="3">
    <citation type="submission" date="2015-06" db="UniProtKB">
        <authorList>
            <consortium name="EnsemblMetazoa"/>
        </authorList>
    </citation>
    <scope>IDENTIFICATION</scope>
</reference>
<sequence length="274" mass="31430">MTLPSKFFVPRQSCSPDFRVSLNFRKMSGKEMETMLLENFKSSHSTRHMPKLKIKSLRNAALNVIMLTRDEMMRLNASDGDAECRKVKSKKLSSLSVKWFRMCKIMLELNLSVLQLKVDESVDDLNGDQGAMKQHVDMIIAHILSFRSAILSYESVTQLGTECMKTGKMFYMQDDHINALFWFQAAVKFHKIVLRNKLDVGVAKNDSQFWTCYDYLADSQRQLDLKSDAYNTVAEGLLLNASSVKQASWRWLKITLDVIDAGKQPKYFTLASKL</sequence>
<keyword evidence="3" id="KW-1185">Reference proteome</keyword>
<dbReference type="KEGG" id="hro:HELRODRAFT_191465"/>
<organism evidence="2 3">
    <name type="scientific">Helobdella robusta</name>
    <name type="common">Californian leech</name>
    <dbReference type="NCBI Taxonomy" id="6412"/>
    <lineage>
        <taxon>Eukaryota</taxon>
        <taxon>Metazoa</taxon>
        <taxon>Spiralia</taxon>
        <taxon>Lophotrochozoa</taxon>
        <taxon>Annelida</taxon>
        <taxon>Clitellata</taxon>
        <taxon>Hirudinea</taxon>
        <taxon>Rhynchobdellida</taxon>
        <taxon>Glossiphoniidae</taxon>
        <taxon>Helobdella</taxon>
    </lineage>
</organism>
<evidence type="ECO:0000313" key="2">
    <source>
        <dbReference type="EnsemblMetazoa" id="HelroP191465"/>
    </source>
</evidence>
<dbReference type="EMBL" id="AMQM01003934">
    <property type="status" value="NOT_ANNOTATED_CDS"/>
    <property type="molecule type" value="Genomic_DNA"/>
</dbReference>
<accession>T1FT03</accession>
<dbReference type="HOGENOM" id="CLU_1017689_0_0_1"/>
<dbReference type="RefSeq" id="XP_009016715.1">
    <property type="nucleotide sequence ID" value="XM_009018467.1"/>
</dbReference>
<dbReference type="EMBL" id="KB096365">
    <property type="protein sequence ID" value="ESO05400.1"/>
    <property type="molecule type" value="Genomic_DNA"/>
</dbReference>
<name>T1FT03_HELRO</name>
<dbReference type="EnsemblMetazoa" id="HelroT191465">
    <property type="protein sequence ID" value="HelroP191465"/>
    <property type="gene ID" value="HelroG191465"/>
</dbReference>
<dbReference type="CTD" id="20211950"/>
<dbReference type="Gene3D" id="1.25.40.10">
    <property type="entry name" value="Tetratricopeptide repeat domain"/>
    <property type="match status" value="1"/>
</dbReference>
<gene>
    <name evidence="2" type="primary">20211950</name>
    <name evidence="1" type="ORF">HELRODRAFT_191465</name>
</gene>
<evidence type="ECO:0000313" key="1">
    <source>
        <dbReference type="EMBL" id="ESO05400.1"/>
    </source>
</evidence>
<evidence type="ECO:0000313" key="3">
    <source>
        <dbReference type="Proteomes" id="UP000015101"/>
    </source>
</evidence>
<proteinExistence type="predicted"/>
<dbReference type="GeneID" id="20211950"/>
<reference evidence="3" key="1">
    <citation type="submission" date="2012-12" db="EMBL/GenBank/DDBJ databases">
        <authorList>
            <person name="Hellsten U."/>
            <person name="Grimwood J."/>
            <person name="Chapman J.A."/>
            <person name="Shapiro H."/>
            <person name="Aerts A."/>
            <person name="Otillar R.P."/>
            <person name="Terry A.Y."/>
            <person name="Boore J.L."/>
            <person name="Simakov O."/>
            <person name="Marletaz F."/>
            <person name="Cho S.-J."/>
            <person name="Edsinger-Gonzales E."/>
            <person name="Havlak P."/>
            <person name="Kuo D.-H."/>
            <person name="Larsson T."/>
            <person name="Lv J."/>
            <person name="Arendt D."/>
            <person name="Savage R."/>
            <person name="Osoegawa K."/>
            <person name="de Jong P."/>
            <person name="Lindberg D.R."/>
            <person name="Seaver E.C."/>
            <person name="Weisblat D.A."/>
            <person name="Putnam N.H."/>
            <person name="Grigoriev I.V."/>
            <person name="Rokhsar D.S."/>
        </authorList>
    </citation>
    <scope>NUCLEOTIDE SEQUENCE</scope>
</reference>
<dbReference type="InterPro" id="IPR011990">
    <property type="entry name" value="TPR-like_helical_dom_sf"/>
</dbReference>
<reference evidence="1 3" key="2">
    <citation type="journal article" date="2013" name="Nature">
        <title>Insights into bilaterian evolution from three spiralian genomes.</title>
        <authorList>
            <person name="Simakov O."/>
            <person name="Marletaz F."/>
            <person name="Cho S.J."/>
            <person name="Edsinger-Gonzales E."/>
            <person name="Havlak P."/>
            <person name="Hellsten U."/>
            <person name="Kuo D.H."/>
            <person name="Larsson T."/>
            <person name="Lv J."/>
            <person name="Arendt D."/>
            <person name="Savage R."/>
            <person name="Osoegawa K."/>
            <person name="de Jong P."/>
            <person name="Grimwood J."/>
            <person name="Chapman J.A."/>
            <person name="Shapiro H."/>
            <person name="Aerts A."/>
            <person name="Otillar R.P."/>
            <person name="Terry A.Y."/>
            <person name="Boore J.L."/>
            <person name="Grigoriev I.V."/>
            <person name="Lindberg D.R."/>
            <person name="Seaver E.C."/>
            <person name="Weisblat D.A."/>
            <person name="Putnam N.H."/>
            <person name="Rokhsar D.S."/>
        </authorList>
    </citation>
    <scope>NUCLEOTIDE SEQUENCE</scope>
</reference>
<dbReference type="InParanoid" id="T1FT03"/>